<reference evidence="2" key="1">
    <citation type="submission" date="2021-05" db="UniProtKB">
        <authorList>
            <consortium name="EnsemblPlants"/>
        </authorList>
    </citation>
    <scope>IDENTIFICATION</scope>
    <source>
        <strain evidence="2">subsp. malaccensis</strain>
    </source>
</reference>
<dbReference type="PANTHER" id="PTHR33240:SF8">
    <property type="entry name" value="OS03G0439900 PROTEIN"/>
    <property type="match status" value="1"/>
</dbReference>
<dbReference type="OMA" id="RESIQCY"/>
<feature type="compositionally biased region" description="Basic and acidic residues" evidence="1">
    <location>
        <begin position="89"/>
        <end position="98"/>
    </location>
</feature>
<dbReference type="Proteomes" id="UP000012960">
    <property type="component" value="Unplaced"/>
</dbReference>
<keyword evidence="3" id="KW-1185">Reference proteome</keyword>
<feature type="compositionally biased region" description="Basic and acidic residues" evidence="1">
    <location>
        <begin position="396"/>
        <end position="408"/>
    </location>
</feature>
<dbReference type="Gene3D" id="2.40.70.10">
    <property type="entry name" value="Acid Proteases"/>
    <property type="match status" value="1"/>
</dbReference>
<dbReference type="CDD" id="cd00303">
    <property type="entry name" value="retropepsin_like"/>
    <property type="match status" value="1"/>
</dbReference>
<name>A0A804JW32_MUSAM</name>
<evidence type="ECO:0000256" key="1">
    <source>
        <dbReference type="SAM" id="MobiDB-lite"/>
    </source>
</evidence>
<evidence type="ECO:0000313" key="3">
    <source>
        <dbReference type="Proteomes" id="UP000012960"/>
    </source>
</evidence>
<dbReference type="EnsemblPlants" id="Ma07_t15450.1">
    <property type="protein sequence ID" value="Ma07_p15450.1"/>
    <property type="gene ID" value="Ma07_g15450"/>
</dbReference>
<dbReference type="Gramene" id="Ma07_t15450.1">
    <property type="protein sequence ID" value="Ma07_p15450.1"/>
    <property type="gene ID" value="Ma07_g15450"/>
</dbReference>
<feature type="region of interest" description="Disordered" evidence="1">
    <location>
        <begin position="89"/>
        <end position="109"/>
    </location>
</feature>
<dbReference type="AlphaFoldDB" id="A0A804JW32"/>
<protein>
    <recommendedName>
        <fullName evidence="4">Retrotransposon gag domain-containing protein</fullName>
    </recommendedName>
</protein>
<evidence type="ECO:0008006" key="4">
    <source>
        <dbReference type="Google" id="ProtNLM"/>
    </source>
</evidence>
<feature type="region of interest" description="Disordered" evidence="1">
    <location>
        <begin position="394"/>
        <end position="421"/>
    </location>
</feature>
<accession>A0A804JW32</accession>
<proteinExistence type="predicted"/>
<sequence length="445" mass="49439">MTLYGTSDALMCRAFPTTLRGSARAWYGGLKTGTIASVDQLVKDFKLNFLAYARFFWSLVERPPSVVPEMLQRVNQFIAAEAWMAGKREEHKRARPEPARGQPSTTLRCRVDRPDPLALRTSLPSLGASRTEIFLQIREKGLLRPPVPMKNPGHDTKECRELKPQIEELVRRGHLSRYIRQNREPSPHSEGSVERHIDVITGSSASGGVSMSGRKAYACSARADAPRHNPDPEVAFPPEGAERPEHDDALVITTRIANAQVRRIMIDTGSSTDVLYLDAFQKLGLAKVPLEPICSALTGFTGDSISPLGAVTLPLTLGAPPRTKMVMSTFLVVDLPTACNAILDRPTLNKIRVVVSTYHQTVKFPTHAGIGEVWGSPRESIQCYLTTISLHKRAKTDRPLEDPRETKRPTPHPEPTAPTCDILLMKDQSDRTIKVRLELPEQERE</sequence>
<dbReference type="InParanoid" id="A0A804JW32"/>
<evidence type="ECO:0000313" key="2">
    <source>
        <dbReference type="EnsemblPlants" id="Ma07_p15450.1"/>
    </source>
</evidence>
<dbReference type="OrthoDB" id="1724165at2759"/>
<organism evidence="2 3">
    <name type="scientific">Musa acuminata subsp. malaccensis</name>
    <name type="common">Wild banana</name>
    <name type="synonym">Musa malaccensis</name>
    <dbReference type="NCBI Taxonomy" id="214687"/>
    <lineage>
        <taxon>Eukaryota</taxon>
        <taxon>Viridiplantae</taxon>
        <taxon>Streptophyta</taxon>
        <taxon>Embryophyta</taxon>
        <taxon>Tracheophyta</taxon>
        <taxon>Spermatophyta</taxon>
        <taxon>Magnoliopsida</taxon>
        <taxon>Liliopsida</taxon>
        <taxon>Zingiberales</taxon>
        <taxon>Musaceae</taxon>
        <taxon>Musa</taxon>
    </lineage>
</organism>
<dbReference type="InterPro" id="IPR021109">
    <property type="entry name" value="Peptidase_aspartic_dom_sf"/>
</dbReference>
<dbReference type="PANTHER" id="PTHR33240">
    <property type="entry name" value="OS08G0508500 PROTEIN"/>
    <property type="match status" value="1"/>
</dbReference>